<dbReference type="InterPro" id="IPR029074">
    <property type="entry name" value="Imm49"/>
</dbReference>
<protein>
    <recommendedName>
        <fullName evidence="3">Immunity 49 family protein</fullName>
    </recommendedName>
</protein>
<accession>A0A7W3MTY7</accession>
<reference evidence="1 2" key="1">
    <citation type="submission" date="2020-08" db="EMBL/GenBank/DDBJ databases">
        <title>Sequencing the genomes of 1000 actinobacteria strains.</title>
        <authorList>
            <person name="Klenk H.-P."/>
        </authorList>
    </citation>
    <scope>NUCLEOTIDE SEQUENCE [LARGE SCALE GENOMIC DNA]</scope>
    <source>
        <strain evidence="1 2">DSM 45823</strain>
    </source>
</reference>
<dbReference type="EMBL" id="JACJII010000001">
    <property type="protein sequence ID" value="MBA9001818.1"/>
    <property type="molecule type" value="Genomic_DNA"/>
</dbReference>
<evidence type="ECO:0000313" key="2">
    <source>
        <dbReference type="Proteomes" id="UP000539313"/>
    </source>
</evidence>
<evidence type="ECO:0000313" key="1">
    <source>
        <dbReference type="EMBL" id="MBA9001818.1"/>
    </source>
</evidence>
<dbReference type="RefSeq" id="WP_182704014.1">
    <property type="nucleotide sequence ID" value="NZ_JACJII010000001.1"/>
</dbReference>
<comment type="caution">
    <text evidence="1">The sequence shown here is derived from an EMBL/GenBank/DDBJ whole genome shotgun (WGS) entry which is preliminary data.</text>
</comment>
<evidence type="ECO:0008006" key="3">
    <source>
        <dbReference type="Google" id="ProtNLM"/>
    </source>
</evidence>
<gene>
    <name evidence="1" type="ORF">HNR21_000700</name>
</gene>
<keyword evidence="2" id="KW-1185">Reference proteome</keyword>
<sequence>MQTVPRHDIDREFAAQQVEACERRSFERNMPIASERPEGVRRLFDSASMTMKYRCALDPMAEQPQTWQSVTLAMQAGTAMFTAALRTEGTVEVRLGDSEVAIPATGPRTWTHVGYWLDAMYLALICWEEERTNLLCSVPLDLLRASEKGAIVAPHLYAWAESLQRFWRGEPGAHELVQQALDLAKPQNAEEPGGDARVLLAMPPMILFGHLLADEDHEFNGALDEALRHHRMYWTSTPENARSSNGYVSLPLLAMTSLAHQKGVPIDIESPYIPMGLVDGRWVGEFPT</sequence>
<proteinExistence type="predicted"/>
<dbReference type="Proteomes" id="UP000539313">
    <property type="component" value="Unassembled WGS sequence"/>
</dbReference>
<organism evidence="1 2">
    <name type="scientific">Thermomonospora cellulosilytica</name>
    <dbReference type="NCBI Taxonomy" id="1411118"/>
    <lineage>
        <taxon>Bacteria</taxon>
        <taxon>Bacillati</taxon>
        <taxon>Actinomycetota</taxon>
        <taxon>Actinomycetes</taxon>
        <taxon>Streptosporangiales</taxon>
        <taxon>Thermomonosporaceae</taxon>
        <taxon>Thermomonospora</taxon>
    </lineage>
</organism>
<dbReference type="AlphaFoldDB" id="A0A7W3MTY7"/>
<dbReference type="Pfam" id="PF15575">
    <property type="entry name" value="Imm49"/>
    <property type="match status" value="1"/>
</dbReference>
<name>A0A7W3MTY7_9ACTN</name>